<dbReference type="InterPro" id="IPR050091">
    <property type="entry name" value="PKS_NRPS_Biosynth_Enz"/>
</dbReference>
<gene>
    <name evidence="4" type="ORF">JCM21531_31</name>
</gene>
<comment type="caution">
    <text evidence="4">The sequence shown here is derived from an EMBL/GenBank/DDBJ whole genome shotgun (WGS) entry which is preliminary data.</text>
</comment>
<keyword evidence="5" id="KW-1185">Reference proteome</keyword>
<keyword evidence="1" id="KW-0596">Phosphopantetheine</keyword>
<dbReference type="GO" id="GO:0071770">
    <property type="term" value="P:DIM/DIP cell wall layer assembly"/>
    <property type="evidence" value="ECO:0007669"/>
    <property type="project" value="TreeGrafter"/>
</dbReference>
<dbReference type="PROSITE" id="PS52004">
    <property type="entry name" value="KS3_2"/>
    <property type="match status" value="1"/>
</dbReference>
<dbReference type="Proteomes" id="UP000019109">
    <property type="component" value="Unassembled WGS sequence"/>
</dbReference>
<feature type="domain" description="Ketosynthase family 3 (KS3)" evidence="3">
    <location>
        <begin position="10"/>
        <end position="203"/>
    </location>
</feature>
<evidence type="ECO:0000256" key="1">
    <source>
        <dbReference type="ARBA" id="ARBA00022450"/>
    </source>
</evidence>
<dbReference type="RefSeq" id="WP_369347542.1">
    <property type="nucleotide sequence ID" value="NZ_BAVR01000001.1"/>
</dbReference>
<evidence type="ECO:0000313" key="4">
    <source>
        <dbReference type="EMBL" id="GAE86710.1"/>
    </source>
</evidence>
<reference evidence="4" key="1">
    <citation type="journal article" date="2014" name="Genome Announc.">
        <title>Draft Genome Sequence of Clostridium straminisolvens Strain JCM 21531T, Isolated from a Cellulose-Degrading Bacterial Community.</title>
        <authorList>
            <person name="Yuki M."/>
            <person name="Oshima K."/>
            <person name="Suda W."/>
            <person name="Sakamoto M."/>
            <person name="Kitamura K."/>
            <person name="Iida T."/>
            <person name="Hattori M."/>
            <person name="Ohkuma M."/>
        </authorList>
    </citation>
    <scope>NUCLEOTIDE SEQUENCE [LARGE SCALE GENOMIC DNA]</scope>
    <source>
        <strain evidence="4">JCM 21531</strain>
    </source>
</reference>
<dbReference type="Pfam" id="PF00109">
    <property type="entry name" value="ketoacyl-synt"/>
    <property type="match status" value="1"/>
</dbReference>
<dbReference type="PANTHER" id="PTHR43775">
    <property type="entry name" value="FATTY ACID SYNTHASE"/>
    <property type="match status" value="1"/>
</dbReference>
<dbReference type="STRING" id="1294263.JCM21531_31"/>
<dbReference type="GO" id="GO:0005737">
    <property type="term" value="C:cytoplasm"/>
    <property type="evidence" value="ECO:0007669"/>
    <property type="project" value="TreeGrafter"/>
</dbReference>
<organism evidence="4 5">
    <name type="scientific">Acetivibrio straminisolvens JCM 21531</name>
    <dbReference type="NCBI Taxonomy" id="1294263"/>
    <lineage>
        <taxon>Bacteria</taxon>
        <taxon>Bacillati</taxon>
        <taxon>Bacillota</taxon>
        <taxon>Clostridia</taxon>
        <taxon>Eubacteriales</taxon>
        <taxon>Oscillospiraceae</taxon>
        <taxon>Acetivibrio</taxon>
    </lineage>
</organism>
<name>W4UZL6_9FIRM</name>
<dbReference type="GO" id="GO:0005886">
    <property type="term" value="C:plasma membrane"/>
    <property type="evidence" value="ECO:0007669"/>
    <property type="project" value="TreeGrafter"/>
</dbReference>
<dbReference type="InterPro" id="IPR014030">
    <property type="entry name" value="Ketoacyl_synth_N"/>
</dbReference>
<dbReference type="GO" id="GO:0004312">
    <property type="term" value="F:fatty acid synthase activity"/>
    <property type="evidence" value="ECO:0007669"/>
    <property type="project" value="TreeGrafter"/>
</dbReference>
<evidence type="ECO:0000313" key="5">
    <source>
        <dbReference type="Proteomes" id="UP000019109"/>
    </source>
</evidence>
<keyword evidence="2" id="KW-0597">Phosphoprotein</keyword>
<dbReference type="SUPFAM" id="SSF53901">
    <property type="entry name" value="Thiolase-like"/>
    <property type="match status" value="1"/>
</dbReference>
<evidence type="ECO:0000256" key="2">
    <source>
        <dbReference type="ARBA" id="ARBA00022553"/>
    </source>
</evidence>
<dbReference type="Gene3D" id="3.40.47.10">
    <property type="match status" value="1"/>
</dbReference>
<evidence type="ECO:0000259" key="3">
    <source>
        <dbReference type="PROSITE" id="PS52004"/>
    </source>
</evidence>
<dbReference type="GO" id="GO:0006633">
    <property type="term" value="P:fatty acid biosynthetic process"/>
    <property type="evidence" value="ECO:0007669"/>
    <property type="project" value="TreeGrafter"/>
</dbReference>
<dbReference type="InterPro" id="IPR016039">
    <property type="entry name" value="Thiolase-like"/>
</dbReference>
<dbReference type="AlphaFoldDB" id="W4UZL6"/>
<proteinExistence type="predicted"/>
<dbReference type="SMART" id="SM00825">
    <property type="entry name" value="PKS_KS"/>
    <property type="match status" value="1"/>
</dbReference>
<dbReference type="CDD" id="cd00833">
    <property type="entry name" value="PKS"/>
    <property type="match status" value="1"/>
</dbReference>
<dbReference type="InterPro" id="IPR020841">
    <property type="entry name" value="PKS_Beta-ketoAc_synthase_dom"/>
</dbReference>
<dbReference type="PANTHER" id="PTHR43775:SF37">
    <property type="entry name" value="SI:DKEY-61P9.11"/>
    <property type="match status" value="1"/>
</dbReference>
<protein>
    <submittedName>
        <fullName evidence="4">Malonyl CoA-acyl carrier protein transacylase</fullName>
    </submittedName>
</protein>
<dbReference type="EMBL" id="BAVR01000001">
    <property type="protein sequence ID" value="GAE86710.1"/>
    <property type="molecule type" value="Genomic_DNA"/>
</dbReference>
<accession>W4UZL6</accession>
<sequence>MINYQDGSYEGAIAIIGMNGRFPGAKDMDEFWNNLYNGVESVKFFNREELLKMGIDEHLLDNPRFVAADAILDDIDKFDAEFFDYSAREAEIMDPQHRLFLESAWEVLESAGYNSELYDGRIAVYAGANLSGYMVRNLYSNPKLVENLGSFKIMIANSQDFLATRVSYKMNLTGPSVNVNTFAHPPWLHYTLHVKTSRITDAI</sequence>